<dbReference type="Pfam" id="PF00078">
    <property type="entry name" value="RVT_1"/>
    <property type="match status" value="1"/>
</dbReference>
<keyword evidence="3" id="KW-1185">Reference proteome</keyword>
<dbReference type="PANTHER" id="PTHR47027:SF20">
    <property type="entry name" value="REVERSE TRANSCRIPTASE-LIKE PROTEIN WITH RNA-DIRECTED DNA POLYMERASE DOMAIN"/>
    <property type="match status" value="1"/>
</dbReference>
<protein>
    <recommendedName>
        <fullName evidence="1">Reverse transcriptase domain-containing protein</fullName>
    </recommendedName>
</protein>
<dbReference type="SUPFAM" id="SSF58100">
    <property type="entry name" value="Bacterial hemolysins"/>
    <property type="match status" value="1"/>
</dbReference>
<evidence type="ECO:0000313" key="3">
    <source>
        <dbReference type="Proteomes" id="UP001283361"/>
    </source>
</evidence>
<sequence length="1005" mass="114235">MTRFLHEALSSFAKKFCVAGFDFTLELHDPDSSSGSQTRHVCGILRCTEALTDQGQSGNQSNMSRQLTSLSVYKTRLGGDGTRGRWRQLASVTPRRSDVSRVSDGVKISGQLSDHQATLSLELVKIHDCQQSQFSCVVIAVDNQDQSSVKKSLVGRAVNAQTDFDPQFQATKVSVPVRKFMATDDHFGSDEPFARLVSLFQAKFDRMDDSFKSLENRLEDKVSALDSTMEARFRDLDLRINSLENRLEDKFVHLDTHVAAAFSQTKRHESDNEGICGQLASKFDDMVAKQEDNRKQLDTCVAEINKVSKNDNVKANISDQLFSAIKSMQLIETNLTSFNNQLDSLETAVDQCTLATNEKHNRANVFESNMTNLSELTRGLASSVNTFRKAYGSGALVSVNEFFDPLNTGKREWRLVFRGTPYINIQVYPAYIHGTGIPIEVEEGCKQFNRSLPCANHYRNRVAFDNWTGIDEIMFAVYKGDQMVQRVIFNGKSSSLTSWFTEGRVIDSSWDDLTTKSHNFFSLTKDNNRKFFINHDYNKGCDGFRGWFMATDSNQGCAVENTVSYPNFFYAIGKTFAVWTSSNAGRADAIGIFLKIRPFVELEEYLSKSQSGFRPDRSTADVVWTHKWLAAKTLKEDVIIKISGIDMSAAFDTIDRNQLLNIIATIVNEDELRIIRFLLSNTKIKTRINGATKTNTFISNVGTPQGDSLSPVLFIVYLEHALKEVRTTLPRPIVKYEKEIPNEIAYADDVDFIGQDYVNINEIQETLHKYQLKVNTDKTEFTALSKNEEDWKNAKKVGSLIGDLEDVERRKQLSTAALNKLYHVWMKGNELKTTTKIQLYKSLVKSILLYNCSTWALTLTEEEKINAFHRKQLKKVLNIKFPVKITNKSLYKKCQEKPLSLQILKARWNLFGHILRRDSDIPANRATRAYFIQYGHKLRGRPTTTLPIVLNRDLGLIDHFRLHSTDDLVKMTELAKDRKQWRELSARIEKAAEASQTVNWDATRQ</sequence>
<dbReference type="InterPro" id="IPR043502">
    <property type="entry name" value="DNA/RNA_pol_sf"/>
</dbReference>
<organism evidence="2 3">
    <name type="scientific">Elysia crispata</name>
    <name type="common">lettuce slug</name>
    <dbReference type="NCBI Taxonomy" id="231223"/>
    <lineage>
        <taxon>Eukaryota</taxon>
        <taxon>Metazoa</taxon>
        <taxon>Spiralia</taxon>
        <taxon>Lophotrochozoa</taxon>
        <taxon>Mollusca</taxon>
        <taxon>Gastropoda</taxon>
        <taxon>Heterobranchia</taxon>
        <taxon>Euthyneura</taxon>
        <taxon>Panpulmonata</taxon>
        <taxon>Sacoglossa</taxon>
        <taxon>Placobranchoidea</taxon>
        <taxon>Plakobranchidae</taxon>
        <taxon>Elysia</taxon>
    </lineage>
</organism>
<dbReference type="AlphaFoldDB" id="A0AAE0Z7S5"/>
<comment type="caution">
    <text evidence="2">The sequence shown here is derived from an EMBL/GenBank/DDBJ whole genome shotgun (WGS) entry which is preliminary data.</text>
</comment>
<evidence type="ECO:0000259" key="1">
    <source>
        <dbReference type="PROSITE" id="PS50878"/>
    </source>
</evidence>
<dbReference type="Proteomes" id="UP001283361">
    <property type="component" value="Unassembled WGS sequence"/>
</dbReference>
<dbReference type="Gene3D" id="1.10.287.2610">
    <property type="match status" value="1"/>
</dbReference>
<dbReference type="PROSITE" id="PS50878">
    <property type="entry name" value="RT_POL"/>
    <property type="match status" value="1"/>
</dbReference>
<name>A0AAE0Z7S5_9GAST</name>
<accession>A0AAE0Z7S5</accession>
<feature type="domain" description="Reverse transcriptase" evidence="1">
    <location>
        <begin position="559"/>
        <end position="796"/>
    </location>
</feature>
<dbReference type="InterPro" id="IPR000477">
    <property type="entry name" value="RT_dom"/>
</dbReference>
<reference evidence="2" key="1">
    <citation type="journal article" date="2023" name="G3 (Bethesda)">
        <title>A reference genome for the long-term kleptoplast-retaining sea slug Elysia crispata morphotype clarki.</title>
        <authorList>
            <person name="Eastman K.E."/>
            <person name="Pendleton A.L."/>
            <person name="Shaikh M.A."/>
            <person name="Suttiyut T."/>
            <person name="Ogas R."/>
            <person name="Tomko P."/>
            <person name="Gavelis G."/>
            <person name="Widhalm J.R."/>
            <person name="Wisecaver J.H."/>
        </authorList>
    </citation>
    <scope>NUCLEOTIDE SEQUENCE</scope>
    <source>
        <strain evidence="2">ECLA1</strain>
    </source>
</reference>
<gene>
    <name evidence="2" type="ORF">RRG08_040030</name>
</gene>
<dbReference type="PANTHER" id="PTHR47027">
    <property type="entry name" value="REVERSE TRANSCRIPTASE DOMAIN-CONTAINING PROTEIN"/>
    <property type="match status" value="1"/>
</dbReference>
<dbReference type="SUPFAM" id="SSF56672">
    <property type="entry name" value="DNA/RNA polymerases"/>
    <property type="match status" value="1"/>
</dbReference>
<evidence type="ECO:0000313" key="2">
    <source>
        <dbReference type="EMBL" id="KAK3764434.1"/>
    </source>
</evidence>
<proteinExistence type="predicted"/>
<dbReference type="EMBL" id="JAWDGP010004442">
    <property type="protein sequence ID" value="KAK3764434.1"/>
    <property type="molecule type" value="Genomic_DNA"/>
</dbReference>